<feature type="transmembrane region" description="Helical" evidence="10">
    <location>
        <begin position="105"/>
        <end position="125"/>
    </location>
</feature>
<dbReference type="GO" id="GO:0005886">
    <property type="term" value="C:plasma membrane"/>
    <property type="evidence" value="ECO:0007669"/>
    <property type="project" value="UniProtKB-SubCell"/>
</dbReference>
<evidence type="ECO:0000256" key="7">
    <source>
        <dbReference type="ARBA" id="ARBA00022737"/>
    </source>
</evidence>
<feature type="transmembrane region" description="Helical" evidence="10">
    <location>
        <begin position="70"/>
        <end position="93"/>
    </location>
</feature>
<dbReference type="GO" id="GO:0051119">
    <property type="term" value="F:sugar transmembrane transporter activity"/>
    <property type="evidence" value="ECO:0007669"/>
    <property type="project" value="InterPro"/>
</dbReference>
<dbReference type="Proteomes" id="UP000596660">
    <property type="component" value="Unplaced"/>
</dbReference>
<dbReference type="SMR" id="A0A803KNQ3"/>
<gene>
    <name evidence="11" type="primary">LOC110736758</name>
</gene>
<feature type="transmembrane region" description="Helical" evidence="10">
    <location>
        <begin position="6"/>
        <end position="26"/>
    </location>
</feature>
<dbReference type="Pfam" id="PF03083">
    <property type="entry name" value="MtN3_slv"/>
    <property type="match status" value="2"/>
</dbReference>
<feature type="transmembrane region" description="Helical" evidence="10">
    <location>
        <begin position="192"/>
        <end position="213"/>
    </location>
</feature>
<reference evidence="11" key="1">
    <citation type="journal article" date="2017" name="Nature">
        <title>The genome of Chenopodium quinoa.</title>
        <authorList>
            <person name="Jarvis D.E."/>
            <person name="Ho Y.S."/>
            <person name="Lightfoot D.J."/>
            <person name="Schmoeckel S.M."/>
            <person name="Li B."/>
            <person name="Borm T.J.A."/>
            <person name="Ohyanagi H."/>
            <person name="Mineta K."/>
            <person name="Michell C.T."/>
            <person name="Saber N."/>
            <person name="Kharbatia N.M."/>
            <person name="Rupper R.R."/>
            <person name="Sharp A.R."/>
            <person name="Dally N."/>
            <person name="Boughton B.A."/>
            <person name="Woo Y.H."/>
            <person name="Gao G."/>
            <person name="Schijlen E.G.W.M."/>
            <person name="Guo X."/>
            <person name="Momin A.A."/>
            <person name="Negrao S."/>
            <person name="Al-Babili S."/>
            <person name="Gehring C."/>
            <person name="Roessner U."/>
            <person name="Jung C."/>
            <person name="Murphy K."/>
            <person name="Arold S.T."/>
            <person name="Gojobori T."/>
            <person name="van der Linden C.G."/>
            <person name="van Loo E.N."/>
            <person name="Jellen E.N."/>
            <person name="Maughan P.J."/>
            <person name="Tester M."/>
        </authorList>
    </citation>
    <scope>NUCLEOTIDE SEQUENCE [LARGE SCALE GENOMIC DNA]</scope>
    <source>
        <strain evidence="11">cv. PI 614886</strain>
    </source>
</reference>
<name>A0A803KNQ3_CHEQI</name>
<evidence type="ECO:0000256" key="5">
    <source>
        <dbReference type="ARBA" id="ARBA00022597"/>
    </source>
</evidence>
<dbReference type="GO" id="GO:0008515">
    <property type="term" value="F:sucrose transmembrane transporter activity"/>
    <property type="evidence" value="ECO:0007669"/>
    <property type="project" value="EnsemblPlants"/>
</dbReference>
<proteinExistence type="inferred from homology"/>
<dbReference type="FunFam" id="1.20.1280.290:FF:000003">
    <property type="entry name" value="Bidirectional sugar transporter SWEET"/>
    <property type="match status" value="1"/>
</dbReference>
<dbReference type="PANTHER" id="PTHR10791:SF134">
    <property type="entry name" value="BIDIRECTIONAL SUGAR TRANSPORTER SWEET9"/>
    <property type="match status" value="1"/>
</dbReference>
<dbReference type="EnsemblPlants" id="AUR62000659-RA">
    <property type="protein sequence ID" value="AUR62000659-RA:cds"/>
    <property type="gene ID" value="AUR62000659"/>
</dbReference>
<evidence type="ECO:0000256" key="4">
    <source>
        <dbReference type="ARBA" id="ARBA00022475"/>
    </source>
</evidence>
<dbReference type="InterPro" id="IPR004316">
    <property type="entry name" value="SWEET_rpt"/>
</dbReference>
<evidence type="ECO:0000256" key="6">
    <source>
        <dbReference type="ARBA" id="ARBA00022692"/>
    </source>
</evidence>
<comment type="function">
    <text evidence="10">Mediates both low-affinity uptake and efflux of sugar across the membrane.</text>
</comment>
<dbReference type="PANTHER" id="PTHR10791">
    <property type="entry name" value="RAG1-ACTIVATING PROTEIN 1"/>
    <property type="match status" value="1"/>
</dbReference>
<protein>
    <recommendedName>
        <fullName evidence="10">Bidirectional sugar transporter SWEET</fullName>
    </recommendedName>
</protein>
<dbReference type="GeneID" id="110736758"/>
<reference evidence="11" key="2">
    <citation type="submission" date="2021-03" db="UniProtKB">
        <authorList>
            <consortium name="EnsemblPlants"/>
        </authorList>
    </citation>
    <scope>IDENTIFICATION</scope>
</reference>
<evidence type="ECO:0000256" key="8">
    <source>
        <dbReference type="ARBA" id="ARBA00022989"/>
    </source>
</evidence>
<keyword evidence="7" id="KW-0677">Repeat</keyword>
<dbReference type="FunFam" id="1.20.1280.290:FF:000001">
    <property type="entry name" value="Bidirectional sugar transporter SWEET"/>
    <property type="match status" value="1"/>
</dbReference>
<dbReference type="RefSeq" id="XP_021772751.1">
    <property type="nucleotide sequence ID" value="XM_021917059.1"/>
</dbReference>
<evidence type="ECO:0000256" key="2">
    <source>
        <dbReference type="ARBA" id="ARBA00007809"/>
    </source>
</evidence>
<dbReference type="OMA" id="CAIINIA"/>
<dbReference type="InterPro" id="IPR047664">
    <property type="entry name" value="SWEET"/>
</dbReference>
<evidence type="ECO:0000256" key="9">
    <source>
        <dbReference type="ARBA" id="ARBA00023136"/>
    </source>
</evidence>
<evidence type="ECO:0000313" key="12">
    <source>
        <dbReference type="Proteomes" id="UP000596660"/>
    </source>
</evidence>
<feature type="transmembrane region" description="Helical" evidence="10">
    <location>
        <begin position="47"/>
        <end position="64"/>
    </location>
</feature>
<accession>A0A803KNQ3</accession>
<comment type="subcellular location">
    <subcellularLocation>
        <location evidence="1 10">Cell membrane</location>
        <topology evidence="1 10">Multi-pass membrane protein</topology>
    </subcellularLocation>
</comment>
<keyword evidence="5 10" id="KW-0762">Sugar transport</keyword>
<feature type="transmembrane region" description="Helical" evidence="10">
    <location>
        <begin position="164"/>
        <end position="186"/>
    </location>
</feature>
<dbReference type="Gramene" id="AUR62000659-RA">
    <property type="protein sequence ID" value="AUR62000659-RA:cds"/>
    <property type="gene ID" value="AUR62000659"/>
</dbReference>
<dbReference type="Gene3D" id="1.20.1280.290">
    <property type="match status" value="2"/>
</dbReference>
<dbReference type="GO" id="GO:0012506">
    <property type="term" value="C:vesicle membrane"/>
    <property type="evidence" value="ECO:0007669"/>
    <property type="project" value="EnsemblPlants"/>
</dbReference>
<dbReference type="GO" id="GO:0032588">
    <property type="term" value="C:trans-Golgi network membrane"/>
    <property type="evidence" value="ECO:0007669"/>
    <property type="project" value="EnsemblPlants"/>
</dbReference>
<evidence type="ECO:0000256" key="3">
    <source>
        <dbReference type="ARBA" id="ARBA00022448"/>
    </source>
</evidence>
<organism evidence="11 12">
    <name type="scientific">Chenopodium quinoa</name>
    <name type="common">Quinoa</name>
    <dbReference type="NCBI Taxonomy" id="63459"/>
    <lineage>
        <taxon>Eukaryota</taxon>
        <taxon>Viridiplantae</taxon>
        <taxon>Streptophyta</taxon>
        <taxon>Embryophyta</taxon>
        <taxon>Tracheophyta</taxon>
        <taxon>Spermatophyta</taxon>
        <taxon>Magnoliopsida</taxon>
        <taxon>eudicotyledons</taxon>
        <taxon>Gunneridae</taxon>
        <taxon>Pentapetalae</taxon>
        <taxon>Caryophyllales</taxon>
        <taxon>Chenopodiaceae</taxon>
        <taxon>Chenopodioideae</taxon>
        <taxon>Atripliceae</taxon>
        <taxon>Chenopodium</taxon>
    </lineage>
</organism>
<evidence type="ECO:0000256" key="10">
    <source>
        <dbReference type="RuleBase" id="RU910715"/>
    </source>
</evidence>
<comment type="similarity">
    <text evidence="2 10">Belongs to the SWEET sugar transporter family.</text>
</comment>
<dbReference type="KEGG" id="cqi:110736758"/>
<keyword evidence="9 10" id="KW-0472">Membrane</keyword>
<dbReference type="GO" id="GO:0071836">
    <property type="term" value="P:nectar secretion"/>
    <property type="evidence" value="ECO:0007669"/>
    <property type="project" value="EnsemblPlants"/>
</dbReference>
<keyword evidence="3 10" id="KW-0813">Transport</keyword>
<sequence>MPTMTVHTLAVIFGILGNIVSVGVFLSPLPTFYRIYKRKSSEGYKSLPYAVALFSAMMLLYYGSLKPDGFLLITINSFGCFIEVIYLVIFLVYAPKQTKNFTLKLIVLFNLGVCSLVMLLTTFLAKGSKRITIVGWINAAINLAVFAAPLSVMRQVIRTRSVEFMPISLSLALTLNATMWFFYGFFLKDYFIAGPNILGFFLGMIQMTLYIVYKYCIKKIEQDSIHDETNRDSKLDPVDDVVKDNQPIELQIV</sequence>
<keyword evidence="6 10" id="KW-0812">Transmembrane</keyword>
<keyword evidence="8 10" id="KW-1133">Transmembrane helix</keyword>
<evidence type="ECO:0000256" key="1">
    <source>
        <dbReference type="ARBA" id="ARBA00004651"/>
    </source>
</evidence>
<dbReference type="AlphaFoldDB" id="A0A803KNQ3"/>
<keyword evidence="12" id="KW-1185">Reference proteome</keyword>
<feature type="transmembrane region" description="Helical" evidence="10">
    <location>
        <begin position="131"/>
        <end position="152"/>
    </location>
</feature>
<dbReference type="OrthoDB" id="409725at2759"/>
<keyword evidence="4" id="KW-1003">Cell membrane</keyword>
<evidence type="ECO:0000313" key="11">
    <source>
        <dbReference type="EnsemblPlants" id="AUR62000659-RA:cds"/>
    </source>
</evidence>